<keyword evidence="1 3" id="KW-0238">DNA-binding</keyword>
<organism evidence="3 4">
    <name type="scientific">Methylocystis hirsuta</name>
    <dbReference type="NCBI Taxonomy" id="369798"/>
    <lineage>
        <taxon>Bacteria</taxon>
        <taxon>Pseudomonadati</taxon>
        <taxon>Pseudomonadota</taxon>
        <taxon>Alphaproteobacteria</taxon>
        <taxon>Hyphomicrobiales</taxon>
        <taxon>Methylocystaceae</taxon>
        <taxon>Methylocystis</taxon>
    </lineage>
</organism>
<dbReference type="InterPro" id="IPR037914">
    <property type="entry name" value="SpoVT-AbrB_sf"/>
</dbReference>
<accession>A0A3M9XPM8</accession>
<evidence type="ECO:0000313" key="4">
    <source>
        <dbReference type="Proteomes" id="UP000268623"/>
    </source>
</evidence>
<dbReference type="EMBL" id="QWDD01000001">
    <property type="protein sequence ID" value="RNJ49616.1"/>
    <property type="molecule type" value="Genomic_DNA"/>
</dbReference>
<dbReference type="InterPro" id="IPR007159">
    <property type="entry name" value="SpoVT-AbrB_dom"/>
</dbReference>
<dbReference type="Gene3D" id="2.10.260.10">
    <property type="match status" value="1"/>
</dbReference>
<dbReference type="Pfam" id="PF04014">
    <property type="entry name" value="MazE_antitoxin"/>
    <property type="match status" value="1"/>
</dbReference>
<feature type="domain" description="SpoVT-AbrB" evidence="2">
    <location>
        <begin position="1"/>
        <end position="47"/>
    </location>
</feature>
<proteinExistence type="predicted"/>
<evidence type="ECO:0000313" key="3">
    <source>
        <dbReference type="EMBL" id="RNJ49616.1"/>
    </source>
</evidence>
<gene>
    <name evidence="3" type="ORF">D1O30_08390</name>
</gene>
<sequence length="82" mass="9158">MSTKVTVKGQVTLPKAVREAAGIRPGDRVSVRARPEGGVLVEREANAREQSDFRRTLTAMARRRPFKGFSTEEVMKLTRGEE</sequence>
<evidence type="ECO:0000259" key="2">
    <source>
        <dbReference type="PROSITE" id="PS51740"/>
    </source>
</evidence>
<dbReference type="GO" id="GO:0003677">
    <property type="term" value="F:DNA binding"/>
    <property type="evidence" value="ECO:0007669"/>
    <property type="project" value="UniProtKB-UniRule"/>
</dbReference>
<dbReference type="SMART" id="SM00966">
    <property type="entry name" value="SpoVT_AbrB"/>
    <property type="match status" value="1"/>
</dbReference>
<protein>
    <submittedName>
        <fullName evidence="3">AbrB/MazE/SpoVT family DNA-binding domain-containing protein</fullName>
    </submittedName>
</protein>
<dbReference type="NCBIfam" id="TIGR01439">
    <property type="entry name" value="lp_hng_hel_AbrB"/>
    <property type="match status" value="1"/>
</dbReference>
<dbReference type="PROSITE" id="PS51740">
    <property type="entry name" value="SPOVT_ABRB"/>
    <property type="match status" value="1"/>
</dbReference>
<dbReference type="Proteomes" id="UP000268623">
    <property type="component" value="Unassembled WGS sequence"/>
</dbReference>
<name>A0A3M9XPM8_9HYPH</name>
<reference evidence="3 4" key="1">
    <citation type="submission" date="2018-08" db="EMBL/GenBank/DDBJ databases">
        <title>Genome sequence of Methylocystis hirsuta CSC1, a methanotroph able to accumulate PHAs.</title>
        <authorList>
            <person name="Bordel S."/>
            <person name="Rodriguez E."/>
            <person name="Gancedo J."/>
            <person name="Munoz R."/>
        </authorList>
    </citation>
    <scope>NUCLEOTIDE SEQUENCE [LARGE SCALE GENOMIC DNA]</scope>
    <source>
        <strain evidence="3 4">CSC1</strain>
    </source>
</reference>
<dbReference type="SUPFAM" id="SSF89447">
    <property type="entry name" value="AbrB/MazE/MraZ-like"/>
    <property type="match status" value="1"/>
</dbReference>
<dbReference type="OrthoDB" id="9809003at2"/>
<evidence type="ECO:0000256" key="1">
    <source>
        <dbReference type="PROSITE-ProRule" id="PRU01076"/>
    </source>
</evidence>
<dbReference type="AlphaFoldDB" id="A0A3M9XPM8"/>
<dbReference type="RefSeq" id="WP_123175584.1">
    <property type="nucleotide sequence ID" value="NZ_QWDD01000001.1"/>
</dbReference>
<comment type="caution">
    <text evidence="3">The sequence shown here is derived from an EMBL/GenBank/DDBJ whole genome shotgun (WGS) entry which is preliminary data.</text>
</comment>
<keyword evidence="4" id="KW-1185">Reference proteome</keyword>